<evidence type="ECO:0000256" key="1">
    <source>
        <dbReference type="SAM" id="Phobius"/>
    </source>
</evidence>
<gene>
    <name evidence="2" type="ORF">KK083_29600</name>
</gene>
<sequence length="465" mass="54258">MLRYFRINDPYRLVGLLVLLLILYLPLFLDMPGLTVPELKGMVIGEKLNEDHDLYTGIADNTAPLAAWFHELVDSVFGRSLMARHIVAFILIFLQGAYLGIMFIVRKVFNENTYIPSLLFCLLCLFSYDTLTLSAELVGLTFLMLALNNMFKEIEFRVQRDETIFNLGLYISIASLFSFAYVVFLLCVMVILFFFTRTTPRKFMLLIFGFLLPHLVVISIGYLNGSLPQLWQYYYVANLIPSREVFISTHALLVLGGVPLFYFIISVFMLQREARFSKYQSQLLQVMFLWIGFSLLYIFYCKDLRPQNLIVFAPALAFLFTHFFLFIRRKKYAEMNIWLLIIGIVTVSYLARYSKLDSASYSLLTTPPVNDNAPKNKRILVLEDNQAYFQQNKLATPYLNWSLSEEIFRNPGYYENVTAVYHALKTDPPQVIIDRENLMKPFFERMPEVKKQYRRMGDVYNKIDN</sequence>
<feature type="transmembrane region" description="Helical" evidence="1">
    <location>
        <begin position="282"/>
        <end position="300"/>
    </location>
</feature>
<dbReference type="InterPro" id="IPR045625">
    <property type="entry name" value="DUF6427"/>
</dbReference>
<feature type="transmembrane region" description="Helical" evidence="1">
    <location>
        <begin position="203"/>
        <end position="225"/>
    </location>
</feature>
<dbReference type="Pfam" id="PF19992">
    <property type="entry name" value="DUF6427"/>
    <property type="match status" value="1"/>
</dbReference>
<keyword evidence="3" id="KW-1185">Reference proteome</keyword>
<dbReference type="EMBL" id="JAHESF010000056">
    <property type="protein sequence ID" value="MBT1701084.1"/>
    <property type="molecule type" value="Genomic_DNA"/>
</dbReference>
<comment type="caution">
    <text evidence="2">The sequence shown here is derived from an EMBL/GenBank/DDBJ whole genome shotgun (WGS) entry which is preliminary data.</text>
</comment>
<feature type="transmembrane region" description="Helical" evidence="1">
    <location>
        <begin position="12"/>
        <end position="29"/>
    </location>
</feature>
<feature type="transmembrane region" description="Helical" evidence="1">
    <location>
        <begin position="245"/>
        <end position="270"/>
    </location>
</feature>
<feature type="transmembrane region" description="Helical" evidence="1">
    <location>
        <begin position="86"/>
        <end position="105"/>
    </location>
</feature>
<proteinExistence type="predicted"/>
<evidence type="ECO:0000313" key="2">
    <source>
        <dbReference type="EMBL" id="MBT1701084.1"/>
    </source>
</evidence>
<feature type="transmembrane region" description="Helical" evidence="1">
    <location>
        <begin position="306"/>
        <end position="325"/>
    </location>
</feature>
<keyword evidence="1" id="KW-0472">Membrane</keyword>
<keyword evidence="1" id="KW-1133">Transmembrane helix</keyword>
<accession>A0AAP2DUU1</accession>
<reference evidence="2 3" key="1">
    <citation type="submission" date="2021-05" db="EMBL/GenBank/DDBJ databases">
        <title>A Polyphasic approach of four new species of the genus Ohtaekwangia: Ohtaekwangia histidinii sp. nov., Ohtaekwangia cretensis sp. nov., Ohtaekwangia indiensis sp. nov., Ohtaekwangia reichenbachii sp. nov. from diverse environment.</title>
        <authorList>
            <person name="Octaviana S."/>
        </authorList>
    </citation>
    <scope>NUCLEOTIDE SEQUENCE [LARGE SCALE GENOMIC DNA]</scope>
    <source>
        <strain evidence="2 3">PWU4</strain>
    </source>
</reference>
<dbReference type="Proteomes" id="UP001319200">
    <property type="component" value="Unassembled WGS sequence"/>
</dbReference>
<protein>
    <submittedName>
        <fullName evidence="2">Uncharacterized protein</fullName>
    </submittedName>
</protein>
<dbReference type="RefSeq" id="WP_254169771.1">
    <property type="nucleotide sequence ID" value="NZ_JAHESF010000056.1"/>
</dbReference>
<feature type="transmembrane region" description="Helical" evidence="1">
    <location>
        <begin position="337"/>
        <end position="354"/>
    </location>
</feature>
<name>A0AAP2DUU1_9BACT</name>
<evidence type="ECO:0000313" key="3">
    <source>
        <dbReference type="Proteomes" id="UP001319200"/>
    </source>
</evidence>
<dbReference type="AlphaFoldDB" id="A0AAP2DUU1"/>
<organism evidence="2 3">
    <name type="scientific">Chryseosolibacter histidini</name>
    <dbReference type="NCBI Taxonomy" id="2782349"/>
    <lineage>
        <taxon>Bacteria</taxon>
        <taxon>Pseudomonadati</taxon>
        <taxon>Bacteroidota</taxon>
        <taxon>Cytophagia</taxon>
        <taxon>Cytophagales</taxon>
        <taxon>Chryseotaleaceae</taxon>
        <taxon>Chryseosolibacter</taxon>
    </lineage>
</organism>
<feature type="transmembrane region" description="Helical" evidence="1">
    <location>
        <begin position="167"/>
        <end position="196"/>
    </location>
</feature>
<feature type="transmembrane region" description="Helical" evidence="1">
    <location>
        <begin position="117"/>
        <end position="147"/>
    </location>
</feature>
<keyword evidence="1" id="KW-0812">Transmembrane</keyword>